<gene>
    <name evidence="1" type="ORF">DEBURN_LOCUS9972</name>
</gene>
<dbReference type="AlphaFoldDB" id="A0A9N9GIM0"/>
<sequence>GGLFEHPVIETVGTPQIEQEPFAIFFSCKFQYFAQPVVHVQTLPQTEPSLLICGQVTH</sequence>
<organism evidence="1 2">
    <name type="scientific">Diversispora eburnea</name>
    <dbReference type="NCBI Taxonomy" id="1213867"/>
    <lineage>
        <taxon>Eukaryota</taxon>
        <taxon>Fungi</taxon>
        <taxon>Fungi incertae sedis</taxon>
        <taxon>Mucoromycota</taxon>
        <taxon>Glomeromycotina</taxon>
        <taxon>Glomeromycetes</taxon>
        <taxon>Diversisporales</taxon>
        <taxon>Diversisporaceae</taxon>
        <taxon>Diversispora</taxon>
    </lineage>
</organism>
<reference evidence="1" key="1">
    <citation type="submission" date="2021-06" db="EMBL/GenBank/DDBJ databases">
        <authorList>
            <person name="Kallberg Y."/>
            <person name="Tangrot J."/>
            <person name="Rosling A."/>
        </authorList>
    </citation>
    <scope>NUCLEOTIDE SEQUENCE</scope>
    <source>
        <strain evidence="1">AZ414A</strain>
    </source>
</reference>
<evidence type="ECO:0000313" key="1">
    <source>
        <dbReference type="EMBL" id="CAG8610958.1"/>
    </source>
</evidence>
<feature type="non-terminal residue" evidence="1">
    <location>
        <position position="1"/>
    </location>
</feature>
<keyword evidence="2" id="KW-1185">Reference proteome</keyword>
<dbReference type="EMBL" id="CAJVPK010002343">
    <property type="protein sequence ID" value="CAG8610958.1"/>
    <property type="molecule type" value="Genomic_DNA"/>
</dbReference>
<name>A0A9N9GIM0_9GLOM</name>
<proteinExistence type="predicted"/>
<dbReference type="OrthoDB" id="2373574at2759"/>
<comment type="caution">
    <text evidence="1">The sequence shown here is derived from an EMBL/GenBank/DDBJ whole genome shotgun (WGS) entry which is preliminary data.</text>
</comment>
<dbReference type="Proteomes" id="UP000789706">
    <property type="component" value="Unassembled WGS sequence"/>
</dbReference>
<accession>A0A9N9GIM0</accession>
<evidence type="ECO:0000313" key="2">
    <source>
        <dbReference type="Proteomes" id="UP000789706"/>
    </source>
</evidence>
<protein>
    <submittedName>
        <fullName evidence="1">5219_t:CDS:1</fullName>
    </submittedName>
</protein>